<feature type="compositionally biased region" description="Basic residues" evidence="1">
    <location>
        <begin position="1"/>
        <end position="11"/>
    </location>
</feature>
<dbReference type="Proteomes" id="UP001149079">
    <property type="component" value="Unassembled WGS sequence"/>
</dbReference>
<dbReference type="RefSeq" id="XP_056518454.1">
    <property type="nucleotide sequence ID" value="XM_056668624.1"/>
</dbReference>
<dbReference type="OrthoDB" id="5549573at2759"/>
<keyword evidence="2" id="KW-0695">RNA-directed DNA polymerase</keyword>
<keyword evidence="2" id="KW-0808">Transferase</keyword>
<dbReference type="GO" id="GO:0003964">
    <property type="term" value="F:RNA-directed DNA polymerase activity"/>
    <property type="evidence" value="ECO:0007669"/>
    <property type="project" value="UniProtKB-KW"/>
</dbReference>
<name>A0A9W9GLV3_9EURO</name>
<proteinExistence type="predicted"/>
<evidence type="ECO:0000313" key="2">
    <source>
        <dbReference type="EMBL" id="KAJ5124055.1"/>
    </source>
</evidence>
<sequence length="119" mass="12643">MAPGRGLRKGYHSMVEDTGSRNAWNEREPSRKQASKSGGVPGCLLPNTAIGESIPTQEATGGAKAGKSPGEDGIPNSLSHKLIELPVILETLVQLFTACIDTGYNPSPFQRSITVVLRK</sequence>
<dbReference type="EMBL" id="JAPQKL010000006">
    <property type="protein sequence ID" value="KAJ5124055.1"/>
    <property type="molecule type" value="Genomic_DNA"/>
</dbReference>
<reference evidence="2" key="2">
    <citation type="journal article" date="2023" name="IMA Fungus">
        <title>Comparative genomic study of the Penicillium genus elucidates a diverse pangenome and 15 lateral gene transfer events.</title>
        <authorList>
            <person name="Petersen C."/>
            <person name="Sorensen T."/>
            <person name="Nielsen M.R."/>
            <person name="Sondergaard T.E."/>
            <person name="Sorensen J.L."/>
            <person name="Fitzpatrick D.A."/>
            <person name="Frisvad J.C."/>
            <person name="Nielsen K.L."/>
        </authorList>
    </citation>
    <scope>NUCLEOTIDE SEQUENCE</scope>
    <source>
        <strain evidence="2">IBT 22155</strain>
    </source>
</reference>
<feature type="compositionally biased region" description="Basic and acidic residues" evidence="1">
    <location>
        <begin position="14"/>
        <end position="31"/>
    </location>
</feature>
<comment type="caution">
    <text evidence="2">The sequence shown here is derived from an EMBL/GenBank/DDBJ whole genome shotgun (WGS) entry which is preliminary data.</text>
</comment>
<evidence type="ECO:0000256" key="1">
    <source>
        <dbReference type="SAM" id="MobiDB-lite"/>
    </source>
</evidence>
<feature type="region of interest" description="Disordered" evidence="1">
    <location>
        <begin position="1"/>
        <end position="76"/>
    </location>
</feature>
<reference evidence="2" key="1">
    <citation type="submission" date="2022-11" db="EMBL/GenBank/DDBJ databases">
        <authorList>
            <person name="Petersen C."/>
        </authorList>
    </citation>
    <scope>NUCLEOTIDE SEQUENCE</scope>
    <source>
        <strain evidence="2">IBT 22155</strain>
    </source>
</reference>
<protein>
    <submittedName>
        <fullName evidence="2">Reverse transcriptase</fullName>
    </submittedName>
</protein>
<keyword evidence="3" id="KW-1185">Reference proteome</keyword>
<dbReference type="GeneID" id="81407794"/>
<dbReference type="AlphaFoldDB" id="A0A9W9GLV3"/>
<organism evidence="2 3">
    <name type="scientific">Penicillium bovifimosum</name>
    <dbReference type="NCBI Taxonomy" id="126998"/>
    <lineage>
        <taxon>Eukaryota</taxon>
        <taxon>Fungi</taxon>
        <taxon>Dikarya</taxon>
        <taxon>Ascomycota</taxon>
        <taxon>Pezizomycotina</taxon>
        <taxon>Eurotiomycetes</taxon>
        <taxon>Eurotiomycetidae</taxon>
        <taxon>Eurotiales</taxon>
        <taxon>Aspergillaceae</taxon>
        <taxon>Penicillium</taxon>
    </lineage>
</organism>
<gene>
    <name evidence="2" type="ORF">N7515_007880</name>
</gene>
<keyword evidence="2" id="KW-0548">Nucleotidyltransferase</keyword>
<accession>A0A9W9GLV3</accession>
<evidence type="ECO:0000313" key="3">
    <source>
        <dbReference type="Proteomes" id="UP001149079"/>
    </source>
</evidence>